<dbReference type="Proteomes" id="UP000824120">
    <property type="component" value="Chromosome 12"/>
</dbReference>
<dbReference type="PANTHER" id="PTHR33349">
    <property type="entry name" value="EMB|CAB62594.1"/>
    <property type="match status" value="1"/>
</dbReference>
<feature type="compositionally biased region" description="Polar residues" evidence="1">
    <location>
        <begin position="134"/>
        <end position="143"/>
    </location>
</feature>
<feature type="compositionally biased region" description="Basic and acidic residues" evidence="1">
    <location>
        <begin position="117"/>
        <end position="133"/>
    </location>
</feature>
<feature type="compositionally biased region" description="Low complexity" evidence="1">
    <location>
        <begin position="102"/>
        <end position="113"/>
    </location>
</feature>
<comment type="caution">
    <text evidence="3">The sequence shown here is derived from an EMBL/GenBank/DDBJ whole genome shotgun (WGS) entry which is preliminary data.</text>
</comment>
<feature type="compositionally biased region" description="Basic and acidic residues" evidence="1">
    <location>
        <begin position="1"/>
        <end position="17"/>
    </location>
</feature>
<dbReference type="InterPro" id="IPR012417">
    <property type="entry name" value="CaM-bd_dom_pln"/>
</dbReference>
<dbReference type="AlphaFoldDB" id="A0A9J5WDX2"/>
<keyword evidence="4" id="KW-1185">Reference proteome</keyword>
<evidence type="ECO:0000313" key="4">
    <source>
        <dbReference type="Proteomes" id="UP000824120"/>
    </source>
</evidence>
<evidence type="ECO:0000259" key="2">
    <source>
        <dbReference type="SMART" id="SM01054"/>
    </source>
</evidence>
<reference evidence="3 4" key="1">
    <citation type="submission" date="2020-09" db="EMBL/GenBank/DDBJ databases">
        <title>De no assembly of potato wild relative species, Solanum commersonii.</title>
        <authorList>
            <person name="Cho K."/>
        </authorList>
    </citation>
    <scope>NUCLEOTIDE SEQUENCE [LARGE SCALE GENOMIC DNA]</scope>
    <source>
        <strain evidence="3">LZ3.2</strain>
        <tissue evidence="3">Leaf</tissue>
    </source>
</reference>
<proteinExistence type="predicted"/>
<feature type="compositionally biased region" description="Polar residues" evidence="1">
    <location>
        <begin position="29"/>
        <end position="39"/>
    </location>
</feature>
<gene>
    <name evidence="3" type="ORF">H5410_063459</name>
</gene>
<name>A0A9J5WDX2_SOLCO</name>
<evidence type="ECO:0000313" key="3">
    <source>
        <dbReference type="EMBL" id="KAG5573693.1"/>
    </source>
</evidence>
<feature type="domain" description="Calmodulin-binding" evidence="2">
    <location>
        <begin position="312"/>
        <end position="433"/>
    </location>
</feature>
<dbReference type="SMART" id="SM01054">
    <property type="entry name" value="CaM_binding"/>
    <property type="match status" value="1"/>
</dbReference>
<feature type="region of interest" description="Disordered" evidence="1">
    <location>
        <begin position="1"/>
        <end position="336"/>
    </location>
</feature>
<feature type="compositionally biased region" description="Polar residues" evidence="1">
    <location>
        <begin position="60"/>
        <end position="74"/>
    </location>
</feature>
<protein>
    <recommendedName>
        <fullName evidence="2">Calmodulin-binding domain-containing protein</fullName>
    </recommendedName>
</protein>
<feature type="compositionally biased region" description="Basic and acidic residues" evidence="1">
    <location>
        <begin position="304"/>
        <end position="317"/>
    </location>
</feature>
<dbReference type="EMBL" id="JACXVP010000012">
    <property type="protein sequence ID" value="KAG5573693.1"/>
    <property type="molecule type" value="Genomic_DNA"/>
</dbReference>
<dbReference type="OrthoDB" id="1939646at2759"/>
<dbReference type="GO" id="GO:0005516">
    <property type="term" value="F:calmodulin binding"/>
    <property type="evidence" value="ECO:0007669"/>
    <property type="project" value="InterPro"/>
</dbReference>
<sequence>MATRGKDTAPPGKEKRGVSPSHPIPNYLRSPNSSTTNSPVRKRADSTTSNKNVPNYLKPTMSSSGDSNIHNKPTLTRRRSFDKPPLATLQKNANPKERILRSSSSFSGKSSTSQKPPSDRLSRASHMSKDATSKQRGTSTYATPGTIKKSTTTGIISKKQEAGRTSHNGTHKTRNDQDGHSSSTPKASITNSSHAVEDVILQAETDEEDIYKSSNDQDGHNDLTPKASVITDSLHVTEDVGPQAELSEQEDNQEFPVTDTESDVIINHSEAAASDAGENNSAIEDQEEHNGNVINAETDLENQETNKMEETEEKQLVEETSTSNTKEPEEITNDPNKHHLEENTVKVVEETQEVKEEDGGRNQRKETVMAEEHEAVQQTNTIVASSRPQRQVVQGKKESVVSNDVIEETASKLREQRKNRVKALAGAFETVISLQEPNFEELSVLLIFQKKNYLYFCSETNKNDDNDKIGVTRRKLELLVELDMLGVEDQSQTCSYSMADRECITKIVFIYNCWSERYFH</sequence>
<dbReference type="Pfam" id="PF07839">
    <property type="entry name" value="CaM_binding"/>
    <property type="match status" value="1"/>
</dbReference>
<feature type="compositionally biased region" description="Low complexity" evidence="1">
    <location>
        <begin position="145"/>
        <end position="157"/>
    </location>
</feature>
<dbReference type="PANTHER" id="PTHR33349:SF20">
    <property type="entry name" value="CHROMO DOMAIN CEC-LIKE PROTEIN"/>
    <property type="match status" value="1"/>
</dbReference>
<feature type="compositionally biased region" description="Polar residues" evidence="1">
    <location>
        <begin position="180"/>
        <end position="194"/>
    </location>
</feature>
<evidence type="ECO:0000256" key="1">
    <source>
        <dbReference type="SAM" id="MobiDB-lite"/>
    </source>
</evidence>
<accession>A0A9J5WDX2</accession>
<organism evidence="3 4">
    <name type="scientific">Solanum commersonii</name>
    <name type="common">Commerson's wild potato</name>
    <name type="synonym">Commerson's nightshade</name>
    <dbReference type="NCBI Taxonomy" id="4109"/>
    <lineage>
        <taxon>Eukaryota</taxon>
        <taxon>Viridiplantae</taxon>
        <taxon>Streptophyta</taxon>
        <taxon>Embryophyta</taxon>
        <taxon>Tracheophyta</taxon>
        <taxon>Spermatophyta</taxon>
        <taxon>Magnoliopsida</taxon>
        <taxon>eudicotyledons</taxon>
        <taxon>Gunneridae</taxon>
        <taxon>Pentapetalae</taxon>
        <taxon>asterids</taxon>
        <taxon>lamiids</taxon>
        <taxon>Solanales</taxon>
        <taxon>Solanaceae</taxon>
        <taxon>Solanoideae</taxon>
        <taxon>Solaneae</taxon>
        <taxon>Solanum</taxon>
    </lineage>
</organism>